<sequence length="88" mass="10042">MKRIKDNGAAFRKKKKREEERRNEGAIIKFLIKPDRLDETGITVEGLGDDDVNEVQLEKMIEDEVDEADPPPTTEEQSSNINLKDIGM</sequence>
<dbReference type="Proteomes" id="UP001162480">
    <property type="component" value="Chromosome 2"/>
</dbReference>
<name>A0AA36EZ72_OCTVU</name>
<gene>
    <name evidence="2" type="ORF">OCTVUL_1B018156</name>
</gene>
<organism evidence="2 3">
    <name type="scientific">Octopus vulgaris</name>
    <name type="common">Common octopus</name>
    <dbReference type="NCBI Taxonomy" id="6645"/>
    <lineage>
        <taxon>Eukaryota</taxon>
        <taxon>Metazoa</taxon>
        <taxon>Spiralia</taxon>
        <taxon>Lophotrochozoa</taxon>
        <taxon>Mollusca</taxon>
        <taxon>Cephalopoda</taxon>
        <taxon>Coleoidea</taxon>
        <taxon>Octopodiformes</taxon>
        <taxon>Octopoda</taxon>
        <taxon>Incirrata</taxon>
        <taxon>Octopodidae</taxon>
        <taxon>Octopus</taxon>
    </lineage>
</organism>
<accession>A0AA36EZ72</accession>
<proteinExistence type="predicted"/>
<dbReference type="AlphaFoldDB" id="A0AA36EZ72"/>
<reference evidence="2" key="1">
    <citation type="submission" date="2023-08" db="EMBL/GenBank/DDBJ databases">
        <authorList>
            <person name="Alioto T."/>
            <person name="Alioto T."/>
            <person name="Gomez Garrido J."/>
        </authorList>
    </citation>
    <scope>NUCLEOTIDE SEQUENCE</scope>
</reference>
<feature type="region of interest" description="Disordered" evidence="1">
    <location>
        <begin position="63"/>
        <end position="88"/>
    </location>
</feature>
<evidence type="ECO:0000256" key="1">
    <source>
        <dbReference type="SAM" id="MobiDB-lite"/>
    </source>
</evidence>
<protein>
    <submittedName>
        <fullName evidence="2">Uncharacterized protein</fullName>
    </submittedName>
</protein>
<evidence type="ECO:0000313" key="3">
    <source>
        <dbReference type="Proteomes" id="UP001162480"/>
    </source>
</evidence>
<dbReference type="EMBL" id="OX597815">
    <property type="protein sequence ID" value="CAI9717575.1"/>
    <property type="molecule type" value="Genomic_DNA"/>
</dbReference>
<keyword evidence="3" id="KW-1185">Reference proteome</keyword>
<feature type="region of interest" description="Disordered" evidence="1">
    <location>
        <begin position="1"/>
        <end position="21"/>
    </location>
</feature>
<evidence type="ECO:0000313" key="2">
    <source>
        <dbReference type="EMBL" id="CAI9717575.1"/>
    </source>
</evidence>